<feature type="domain" description="Transketolase N-terminal" evidence="4">
    <location>
        <begin position="8"/>
        <end position="273"/>
    </location>
</feature>
<dbReference type="PANTHER" id="PTHR47514:SF1">
    <property type="entry name" value="TRANSKETOLASE N-TERMINAL SECTION-RELATED"/>
    <property type="match status" value="1"/>
</dbReference>
<dbReference type="Gene3D" id="3.40.50.970">
    <property type="match status" value="1"/>
</dbReference>
<keyword evidence="6" id="KW-1185">Reference proteome</keyword>
<dbReference type="SUPFAM" id="SSF52518">
    <property type="entry name" value="Thiamin diphosphate-binding fold (THDP-binding)"/>
    <property type="match status" value="1"/>
</dbReference>
<name>A0A327NQU3_9BACT</name>
<dbReference type="InterPro" id="IPR005474">
    <property type="entry name" value="Transketolase_N"/>
</dbReference>
<dbReference type="AlphaFoldDB" id="A0A327NQU3"/>
<comment type="similarity">
    <text evidence="2">Belongs to the transketolase family.</text>
</comment>
<gene>
    <name evidence="5" type="ORF">HMF3257_26315</name>
</gene>
<protein>
    <submittedName>
        <fullName evidence="5">Transketolase</fullName>
    </submittedName>
</protein>
<evidence type="ECO:0000256" key="2">
    <source>
        <dbReference type="ARBA" id="ARBA00007131"/>
    </source>
</evidence>
<evidence type="ECO:0000259" key="4">
    <source>
        <dbReference type="Pfam" id="PF00456"/>
    </source>
</evidence>
<evidence type="ECO:0000256" key="1">
    <source>
        <dbReference type="ARBA" id="ARBA00001964"/>
    </source>
</evidence>
<comment type="caution">
    <text evidence="5">The sequence shown here is derived from an EMBL/GenBank/DDBJ whole genome shotgun (WGS) entry which is preliminary data.</text>
</comment>
<organism evidence="5 6">
    <name type="scientific">Spirosoma telluris</name>
    <dbReference type="NCBI Taxonomy" id="2183553"/>
    <lineage>
        <taxon>Bacteria</taxon>
        <taxon>Pseudomonadati</taxon>
        <taxon>Bacteroidota</taxon>
        <taxon>Cytophagia</taxon>
        <taxon>Cytophagales</taxon>
        <taxon>Cytophagaceae</taxon>
        <taxon>Spirosoma</taxon>
    </lineage>
</organism>
<dbReference type="CDD" id="cd02012">
    <property type="entry name" value="TPP_TK"/>
    <property type="match status" value="1"/>
</dbReference>
<evidence type="ECO:0000313" key="5">
    <source>
        <dbReference type="EMBL" id="RAI76809.1"/>
    </source>
</evidence>
<sequence>MKTDELKKVASQVRRDIVRMVHGVASGHPGGSLGCTDLLVGLYFQTMELKTDESGSVVFDMSGTGEDMFFLSNGHISPVLYSVLAHRGYFPVSELATFRKLNSRLQGHPATAEHLPGIRLASGSLGQGLSAAAGAAYGKKIRKDPRRVYCLMGDGEQQEGQIWEAAAFIPHRKLDNLIAIIDYNGQQIDGPTDVVLNNRDLGAKYEAFGWKVLHMDGNNMEEVVATLTKANQESGHGVPVCIIMKTEMGQGVDFMMHTHKWHGTAPNNEQLTAALAQLEETLGDY</sequence>
<comment type="cofactor">
    <cofactor evidence="1">
        <name>thiamine diphosphate</name>
        <dbReference type="ChEBI" id="CHEBI:58937"/>
    </cofactor>
</comment>
<proteinExistence type="inferred from homology"/>
<dbReference type="RefSeq" id="WP_111346820.1">
    <property type="nucleotide sequence ID" value="NZ_QLII01000001.1"/>
</dbReference>
<evidence type="ECO:0000256" key="3">
    <source>
        <dbReference type="ARBA" id="ARBA00023052"/>
    </source>
</evidence>
<dbReference type="OrthoDB" id="8732661at2"/>
<dbReference type="PROSITE" id="PS51257">
    <property type="entry name" value="PROKAR_LIPOPROTEIN"/>
    <property type="match status" value="1"/>
</dbReference>
<dbReference type="Pfam" id="PF00456">
    <property type="entry name" value="Transketolase_N"/>
    <property type="match status" value="1"/>
</dbReference>
<reference evidence="5 6" key="1">
    <citation type="submission" date="2018-06" db="EMBL/GenBank/DDBJ databases">
        <title>Spirosoma sp. HMF3257 Genome sequencing and assembly.</title>
        <authorList>
            <person name="Kang H."/>
            <person name="Cha I."/>
            <person name="Kim H."/>
            <person name="Kang J."/>
            <person name="Joh K."/>
        </authorList>
    </citation>
    <scope>NUCLEOTIDE SEQUENCE [LARGE SCALE GENOMIC DNA]</scope>
    <source>
        <strain evidence="5 6">HMF3257</strain>
    </source>
</reference>
<dbReference type="InterPro" id="IPR029061">
    <property type="entry name" value="THDP-binding"/>
</dbReference>
<dbReference type="Proteomes" id="UP000249016">
    <property type="component" value="Unassembled WGS sequence"/>
</dbReference>
<keyword evidence="3" id="KW-0786">Thiamine pyrophosphate</keyword>
<accession>A0A327NQU3</accession>
<dbReference type="PANTHER" id="PTHR47514">
    <property type="entry name" value="TRANSKETOLASE N-TERMINAL SECTION-RELATED"/>
    <property type="match status" value="1"/>
</dbReference>
<dbReference type="EMBL" id="QLII01000001">
    <property type="protein sequence ID" value="RAI76809.1"/>
    <property type="molecule type" value="Genomic_DNA"/>
</dbReference>
<evidence type="ECO:0000313" key="6">
    <source>
        <dbReference type="Proteomes" id="UP000249016"/>
    </source>
</evidence>